<gene>
    <name evidence="1" type="ORF">DS2_16279</name>
</gene>
<dbReference type="Proteomes" id="UP000019276">
    <property type="component" value="Unassembled WGS sequence"/>
</dbReference>
<name>W7QIA1_9ALTE</name>
<protein>
    <submittedName>
        <fullName evidence="1">Parallel beta-helix repeat-containing protein</fullName>
    </submittedName>
</protein>
<proteinExistence type="predicted"/>
<organism evidence="1 2">
    <name type="scientific">Catenovulum agarivorans DS-2</name>
    <dbReference type="NCBI Taxonomy" id="1328313"/>
    <lineage>
        <taxon>Bacteria</taxon>
        <taxon>Pseudomonadati</taxon>
        <taxon>Pseudomonadota</taxon>
        <taxon>Gammaproteobacteria</taxon>
        <taxon>Alteromonadales</taxon>
        <taxon>Alteromonadaceae</taxon>
        <taxon>Catenovulum</taxon>
    </lineage>
</organism>
<dbReference type="STRING" id="1328313.DS2_16279"/>
<dbReference type="RefSeq" id="WP_035015960.1">
    <property type="nucleotide sequence ID" value="NZ_ARZY01000040.1"/>
</dbReference>
<sequence length="163" mass="18591">MIGIGNPQANIHLCLQHRPPVEPYPTLQSVHYLQAGELTELVSQCSNNWRKVFNCYAKLLFELDALGFARWQDYRDDHLLQLGCQHSVLFAPAPLVFNPDPDCVYIIAGKTYAATLALPELEWLSPSFAINHTYKIIVSPYFDYRQLTNEKTLQLAGLIRQLC</sequence>
<dbReference type="Pfam" id="PF22098">
    <property type="entry name" value="DUF6942"/>
    <property type="match status" value="1"/>
</dbReference>
<dbReference type="EMBL" id="ARZY01000040">
    <property type="protein sequence ID" value="EWH08652.1"/>
    <property type="molecule type" value="Genomic_DNA"/>
</dbReference>
<reference evidence="1 2" key="1">
    <citation type="journal article" date="2014" name="Genome Announc.">
        <title>Draft Genome Sequence of the Agar-Degrading Bacterium Catenovulum sp. Strain DS-2, Isolated from Intestines of Haliotis diversicolor.</title>
        <authorList>
            <person name="Shan D."/>
            <person name="Li X."/>
            <person name="Gu Z."/>
            <person name="Wei G."/>
            <person name="Gao Z."/>
            <person name="Shao Z."/>
        </authorList>
    </citation>
    <scope>NUCLEOTIDE SEQUENCE [LARGE SCALE GENOMIC DNA]</scope>
    <source>
        <strain evidence="1 2">DS-2</strain>
    </source>
</reference>
<accession>W7QIA1</accession>
<evidence type="ECO:0000313" key="1">
    <source>
        <dbReference type="EMBL" id="EWH08652.1"/>
    </source>
</evidence>
<dbReference type="AlphaFoldDB" id="W7QIA1"/>
<dbReference type="OrthoDB" id="6077837at2"/>
<keyword evidence="2" id="KW-1185">Reference proteome</keyword>
<comment type="caution">
    <text evidence="1">The sequence shown here is derived from an EMBL/GenBank/DDBJ whole genome shotgun (WGS) entry which is preliminary data.</text>
</comment>
<dbReference type="PATRIC" id="fig|1328313.3.peg.3325"/>
<evidence type="ECO:0000313" key="2">
    <source>
        <dbReference type="Proteomes" id="UP000019276"/>
    </source>
</evidence>
<dbReference type="InterPro" id="IPR054222">
    <property type="entry name" value="DUF6942"/>
</dbReference>
<dbReference type="eggNOG" id="ENOG5031N4I">
    <property type="taxonomic scope" value="Bacteria"/>
</dbReference>